<keyword evidence="3" id="KW-1185">Reference proteome</keyword>
<feature type="domain" description="Dienelactone hydrolase" evidence="1">
    <location>
        <begin position="25"/>
        <end position="236"/>
    </location>
</feature>
<dbReference type="RefSeq" id="WP_407348961.1">
    <property type="nucleotide sequence ID" value="NZ_CP136864.1"/>
</dbReference>
<dbReference type="EMBL" id="CP136864">
    <property type="protein sequence ID" value="WOJ94325.1"/>
    <property type="molecule type" value="Genomic_DNA"/>
</dbReference>
<dbReference type="SUPFAM" id="SSF53474">
    <property type="entry name" value="alpha/beta-Hydrolases"/>
    <property type="match status" value="1"/>
</dbReference>
<dbReference type="InterPro" id="IPR002925">
    <property type="entry name" value="Dienelactn_hydro"/>
</dbReference>
<proteinExistence type="predicted"/>
<dbReference type="Gene3D" id="3.40.50.1820">
    <property type="entry name" value="alpha/beta hydrolase"/>
    <property type="match status" value="1"/>
</dbReference>
<organism evidence="2 3">
    <name type="scientific">Congregibacter variabilis</name>
    <dbReference type="NCBI Taxonomy" id="3081200"/>
    <lineage>
        <taxon>Bacteria</taxon>
        <taxon>Pseudomonadati</taxon>
        <taxon>Pseudomonadota</taxon>
        <taxon>Gammaproteobacteria</taxon>
        <taxon>Cellvibrionales</taxon>
        <taxon>Halieaceae</taxon>
        <taxon>Congregibacter</taxon>
    </lineage>
</organism>
<reference evidence="2 3" key="1">
    <citation type="submission" date="2023-10" db="EMBL/GenBank/DDBJ databases">
        <title>Two novel species belonging to the OM43/NOR5 clade.</title>
        <authorList>
            <person name="Park M."/>
        </authorList>
    </citation>
    <scope>NUCLEOTIDE SEQUENCE [LARGE SCALE GENOMIC DNA]</scope>
    <source>
        <strain evidence="2 3">IMCC43200</strain>
    </source>
</reference>
<dbReference type="GO" id="GO:0016787">
    <property type="term" value="F:hydrolase activity"/>
    <property type="evidence" value="ECO:0007669"/>
    <property type="project" value="UniProtKB-KW"/>
</dbReference>
<evidence type="ECO:0000259" key="1">
    <source>
        <dbReference type="Pfam" id="PF01738"/>
    </source>
</evidence>
<evidence type="ECO:0000313" key="3">
    <source>
        <dbReference type="Proteomes" id="UP001626537"/>
    </source>
</evidence>
<gene>
    <name evidence="2" type="ORF">R0135_03980</name>
</gene>
<protein>
    <submittedName>
        <fullName evidence="2">Dienelactone hydrolase family protein</fullName>
    </submittedName>
</protein>
<accession>A0ABZ0I577</accession>
<dbReference type="Proteomes" id="UP001626537">
    <property type="component" value="Chromosome"/>
</dbReference>
<dbReference type="InterPro" id="IPR050261">
    <property type="entry name" value="FrsA_esterase"/>
</dbReference>
<sequence length="240" mass="25600">MAMQEMYIDYEVSGATHQAFVAWDDEHSSPRPGVMVGHAWGGRSEFEEGKAKWLAQQGYVGVAIDMYGKGVRGTSAEENAALMTPLVENREELQARMQAGLAVVQGLESVDAARCAAMGYCFGGLCALDLARVGTEIAGVISIHGLFMPAENTRGVGINAKVLCLHGYDDPMADPPSMLALATELSAAGADWQIHAYGGTQHAFTNPQANDPQSGTVYSPVADSRATVSIANFLQELFRE</sequence>
<evidence type="ECO:0000313" key="2">
    <source>
        <dbReference type="EMBL" id="WOJ94325.1"/>
    </source>
</evidence>
<name>A0ABZ0I577_9GAMM</name>
<dbReference type="Pfam" id="PF01738">
    <property type="entry name" value="DLH"/>
    <property type="match status" value="1"/>
</dbReference>
<dbReference type="InterPro" id="IPR029058">
    <property type="entry name" value="AB_hydrolase_fold"/>
</dbReference>
<dbReference type="PANTHER" id="PTHR22946:SF0">
    <property type="entry name" value="DIENELACTONE HYDROLASE DOMAIN-CONTAINING PROTEIN"/>
    <property type="match status" value="1"/>
</dbReference>
<dbReference type="PANTHER" id="PTHR22946">
    <property type="entry name" value="DIENELACTONE HYDROLASE DOMAIN-CONTAINING PROTEIN-RELATED"/>
    <property type="match status" value="1"/>
</dbReference>
<keyword evidence="2" id="KW-0378">Hydrolase</keyword>